<evidence type="ECO:0000259" key="7">
    <source>
        <dbReference type="PROSITE" id="PS50016"/>
    </source>
</evidence>
<feature type="compositionally biased region" description="Low complexity" evidence="6">
    <location>
        <begin position="278"/>
        <end position="290"/>
    </location>
</feature>
<gene>
    <name evidence="8" type="primary">LOC108942546</name>
</gene>
<feature type="region of interest" description="Disordered" evidence="6">
    <location>
        <begin position="567"/>
        <end position="590"/>
    </location>
</feature>
<dbReference type="GeneID" id="108942546"/>
<dbReference type="PROSITE" id="PS50016">
    <property type="entry name" value="ZF_PHD_2"/>
    <property type="match status" value="1"/>
</dbReference>
<dbReference type="Gene3D" id="3.30.40.10">
    <property type="entry name" value="Zinc/RING finger domain, C3HC4 (zinc finger)"/>
    <property type="match status" value="1"/>
</dbReference>
<dbReference type="SMART" id="SM00249">
    <property type="entry name" value="PHD"/>
    <property type="match status" value="1"/>
</dbReference>
<feature type="region of interest" description="Disordered" evidence="6">
    <location>
        <begin position="156"/>
        <end position="227"/>
    </location>
</feature>
<keyword evidence="3" id="KW-0862">Zinc</keyword>
<dbReference type="Pfam" id="PF00628">
    <property type="entry name" value="PHD"/>
    <property type="match status" value="1"/>
</dbReference>
<dbReference type="AlphaFoldDB" id="A0A8C9TDP5"/>
<feature type="compositionally biased region" description="Pro residues" evidence="6">
    <location>
        <begin position="216"/>
        <end position="225"/>
    </location>
</feature>
<feature type="region of interest" description="Disordered" evidence="6">
    <location>
        <begin position="345"/>
        <end position="368"/>
    </location>
</feature>
<dbReference type="InterPro" id="IPR019787">
    <property type="entry name" value="Znf_PHD-finger"/>
</dbReference>
<dbReference type="InterPro" id="IPR013083">
    <property type="entry name" value="Znf_RING/FYVE/PHD"/>
</dbReference>
<dbReference type="Proteomes" id="UP000694397">
    <property type="component" value="Chromosome 5"/>
</dbReference>
<evidence type="ECO:0000256" key="2">
    <source>
        <dbReference type="ARBA" id="ARBA00022771"/>
    </source>
</evidence>
<sequence length="590" mass="63278">MELQGLQEALKVEIQCHQDGERKKPLDRQTRVTALGEKQKQALRGCPVGSAKPLSLIKPPSQSIAISVVPAKAPVSMVTAHVNGQKAAGSEPPQTAPAGLPAAGVLHCPGRRASEPPHSQILGTLTTVPIKVPQVSSLHRLGGQAPAVLPQVRPKTLIPDSLPQSPGQEQQVSQPTTLQRATTVVSPKSWGPGLPACSSTFSPARLPNGQSSPSPSSSPPPPAPPVAAAIGGAGVAYAIISAPPSGTRGSTLSAVNETMKVQPLVFSTDSKVIIIQPQTPSISQSSPGPQADSPARDSAPVPAPTPVSTCSPALTPSAKKKKEEDPEKTAFMVALGLVTTEHLEEIQSKRQERKRRSTANPAYSGLFEPERKRHASNYLSSALFLSSGDSEDLCWKEGSARDDRCAVCKEDGELQPCHGCHRAYHPDCVHPPLRTPPKGSWTCPRCQKKVINKDNMSWPQNFVQSYVAHKRAREEEKKRLLRRSGELKKERALLEERDQQLSESLARSTELKKSLLERQKETKASLERLKALIRLIQRDHMIQVTMTATTTTEAPLLSLPWIKPASAGAMPPSGSGALHQKSVPQAQANK</sequence>
<evidence type="ECO:0000313" key="8">
    <source>
        <dbReference type="Ensembl" id="ENSSFOP00015050608.1"/>
    </source>
</evidence>
<keyword evidence="9" id="KW-1185">Reference proteome</keyword>
<feature type="region of interest" description="Disordered" evidence="6">
    <location>
        <begin position="278"/>
        <end position="327"/>
    </location>
</feature>
<feature type="coiled-coil region" evidence="5">
    <location>
        <begin position="470"/>
        <end position="532"/>
    </location>
</feature>
<dbReference type="SUPFAM" id="SSF57903">
    <property type="entry name" value="FYVE/PHD zinc finger"/>
    <property type="match status" value="1"/>
</dbReference>
<keyword evidence="1" id="KW-0479">Metal-binding</keyword>
<feature type="compositionally biased region" description="Polar residues" evidence="6">
    <location>
        <begin position="162"/>
        <end position="186"/>
    </location>
</feature>
<dbReference type="RefSeq" id="XP_029107975.1">
    <property type="nucleotide sequence ID" value="XM_029252142.1"/>
</dbReference>
<name>A0A8C9TDP5_SCLFO</name>
<protein>
    <submittedName>
        <fullName evidence="8">PHD finger protein 21B-like</fullName>
    </submittedName>
</protein>
<keyword evidence="2 4" id="KW-0863">Zinc-finger</keyword>
<evidence type="ECO:0000256" key="6">
    <source>
        <dbReference type="SAM" id="MobiDB-lite"/>
    </source>
</evidence>
<evidence type="ECO:0000256" key="4">
    <source>
        <dbReference type="PROSITE-ProRule" id="PRU00146"/>
    </source>
</evidence>
<dbReference type="InterPro" id="IPR001965">
    <property type="entry name" value="Znf_PHD"/>
</dbReference>
<evidence type="ECO:0000256" key="3">
    <source>
        <dbReference type="ARBA" id="ARBA00022833"/>
    </source>
</evidence>
<evidence type="ECO:0000313" key="9">
    <source>
        <dbReference type="Proteomes" id="UP000694397"/>
    </source>
</evidence>
<proteinExistence type="predicted"/>
<dbReference type="Ensembl" id="ENSSFOT00015062499.1">
    <property type="protein sequence ID" value="ENSSFOP00015050608.1"/>
    <property type="gene ID" value="ENSSFOG00015011497.2"/>
</dbReference>
<reference evidence="8" key="2">
    <citation type="submission" date="2025-08" db="UniProtKB">
        <authorList>
            <consortium name="Ensembl"/>
        </authorList>
    </citation>
    <scope>IDENTIFICATION</scope>
</reference>
<dbReference type="InterPro" id="IPR011011">
    <property type="entry name" value="Znf_FYVE_PHD"/>
</dbReference>
<evidence type="ECO:0000256" key="1">
    <source>
        <dbReference type="ARBA" id="ARBA00022723"/>
    </source>
</evidence>
<feature type="domain" description="PHD-type" evidence="7">
    <location>
        <begin position="402"/>
        <end position="449"/>
    </location>
</feature>
<accession>A0A8C9TDP5</accession>
<reference evidence="8 9" key="1">
    <citation type="submission" date="2019-04" db="EMBL/GenBank/DDBJ databases">
        <authorList>
            <consortium name="Wellcome Sanger Institute Data Sharing"/>
        </authorList>
    </citation>
    <scope>NUCLEOTIDE SEQUENCE [LARGE SCALE GENOMIC DNA]</scope>
</reference>
<dbReference type="PANTHER" id="PTHR24102:SF18">
    <property type="entry name" value="PHD FINGER PROTEIN 21B"/>
    <property type="match status" value="1"/>
</dbReference>
<evidence type="ECO:0000256" key="5">
    <source>
        <dbReference type="SAM" id="Coils"/>
    </source>
</evidence>
<keyword evidence="5" id="KW-0175">Coiled coil</keyword>
<dbReference type="PANTHER" id="PTHR24102">
    <property type="entry name" value="PHD FINGER PROTEIN"/>
    <property type="match status" value="1"/>
</dbReference>
<reference evidence="8" key="3">
    <citation type="submission" date="2025-09" db="UniProtKB">
        <authorList>
            <consortium name="Ensembl"/>
        </authorList>
    </citation>
    <scope>IDENTIFICATION</scope>
</reference>
<dbReference type="GO" id="GO:0008270">
    <property type="term" value="F:zinc ion binding"/>
    <property type="evidence" value="ECO:0007669"/>
    <property type="project" value="UniProtKB-KW"/>
</dbReference>
<dbReference type="GeneTree" id="ENSGT00940000156124"/>
<dbReference type="OrthoDB" id="336088at2759"/>
<organism evidence="8 9">
    <name type="scientific">Scleropages formosus</name>
    <name type="common">Asian bonytongue</name>
    <name type="synonym">Osteoglossum formosum</name>
    <dbReference type="NCBI Taxonomy" id="113540"/>
    <lineage>
        <taxon>Eukaryota</taxon>
        <taxon>Metazoa</taxon>
        <taxon>Chordata</taxon>
        <taxon>Craniata</taxon>
        <taxon>Vertebrata</taxon>
        <taxon>Euteleostomi</taxon>
        <taxon>Actinopterygii</taxon>
        <taxon>Neopterygii</taxon>
        <taxon>Teleostei</taxon>
        <taxon>Osteoglossocephala</taxon>
        <taxon>Osteoglossomorpha</taxon>
        <taxon>Osteoglossiformes</taxon>
        <taxon>Osteoglossidae</taxon>
        <taxon>Scleropages</taxon>
    </lineage>
</organism>